<dbReference type="PIRSF" id="PIRSF006060">
    <property type="entry name" value="AA_transporter"/>
    <property type="match status" value="1"/>
</dbReference>
<feature type="transmembrane region" description="Helical" evidence="6">
    <location>
        <begin position="53"/>
        <end position="73"/>
    </location>
</feature>
<keyword evidence="5 6" id="KW-0472">Membrane</keyword>
<feature type="transmembrane region" description="Helical" evidence="6">
    <location>
        <begin position="108"/>
        <end position="134"/>
    </location>
</feature>
<dbReference type="EMBL" id="JBHTMX010000026">
    <property type="protein sequence ID" value="MFD1331459.1"/>
    <property type="molecule type" value="Genomic_DNA"/>
</dbReference>
<dbReference type="Pfam" id="PF13520">
    <property type="entry name" value="AA_permease_2"/>
    <property type="match status" value="1"/>
</dbReference>
<sequence length="502" mass="53508">MTDTTIGAIPVGTSDQPHMQRVITWRHAFWITAGASPWVLFSIGAVADTVGTPSILVWAVSAVIGFLQLFLYAELAGVFPRKTGGGSVYGSVAWIRYGKVFAPINMGAYWFGTSTSLAVLASLCGSYIVSAYFADTGFATFNLTLLDLSSVLPGITFQLNGTIVTGIAVLLFVFAIQHTGILRAAKIQKVIALLALVPLVLLAITPVVGGAIDYANFSPFELKGGVSWTSHEGVLLLAGALLVAAWSTYGAEQAVTFVSEFKDPARDSVLAILSTGAIAFVCYVVLPFTFLGVLGLATLTQPEFVAGYTQKAVAELATRSFGAYAAQAVTIVLILALLLSVGTLLAVSARTLYQASVDGVFPKFLSRLNKHRAPVAGMWADVVVNAVLMLLGHPLFVLAAGAVCYILSVSMDIVSVRMLRRQFPDRERHYRAPTWLVNYAAPVLALFNIGLIVVGANIIVPNALLYGIGSIALISLLFFYRHYVVDKGVWPDHVKSDLGVPS</sequence>
<evidence type="ECO:0000256" key="6">
    <source>
        <dbReference type="SAM" id="Phobius"/>
    </source>
</evidence>
<feature type="transmembrane region" description="Helical" evidence="6">
    <location>
        <begin position="232"/>
        <end position="249"/>
    </location>
</feature>
<keyword evidence="8" id="KW-1185">Reference proteome</keyword>
<evidence type="ECO:0000313" key="7">
    <source>
        <dbReference type="EMBL" id="MFD1331459.1"/>
    </source>
</evidence>
<dbReference type="InterPro" id="IPR002293">
    <property type="entry name" value="AA/rel_permease1"/>
</dbReference>
<feature type="transmembrane region" description="Helical" evidence="6">
    <location>
        <begin position="397"/>
        <end position="416"/>
    </location>
</feature>
<feature type="transmembrane region" description="Helical" evidence="6">
    <location>
        <begin position="373"/>
        <end position="391"/>
    </location>
</feature>
<dbReference type="Proteomes" id="UP001597171">
    <property type="component" value="Unassembled WGS sequence"/>
</dbReference>
<organism evidence="7 8">
    <name type="scientific">Methylopila musalis</name>
    <dbReference type="NCBI Taxonomy" id="1134781"/>
    <lineage>
        <taxon>Bacteria</taxon>
        <taxon>Pseudomonadati</taxon>
        <taxon>Pseudomonadota</taxon>
        <taxon>Alphaproteobacteria</taxon>
        <taxon>Hyphomicrobiales</taxon>
        <taxon>Methylopilaceae</taxon>
        <taxon>Methylopila</taxon>
    </lineage>
</organism>
<evidence type="ECO:0000256" key="2">
    <source>
        <dbReference type="ARBA" id="ARBA00022475"/>
    </source>
</evidence>
<accession>A0ABW3Z5M6</accession>
<feature type="transmembrane region" description="Helical" evidence="6">
    <location>
        <begin position="154"/>
        <end position="178"/>
    </location>
</feature>
<dbReference type="Gene3D" id="1.20.1740.10">
    <property type="entry name" value="Amino acid/polyamine transporter I"/>
    <property type="match status" value="1"/>
</dbReference>
<protein>
    <submittedName>
        <fullName evidence="7">APC family permease</fullName>
    </submittedName>
</protein>
<evidence type="ECO:0000256" key="4">
    <source>
        <dbReference type="ARBA" id="ARBA00022989"/>
    </source>
</evidence>
<evidence type="ECO:0000313" key="8">
    <source>
        <dbReference type="Proteomes" id="UP001597171"/>
    </source>
</evidence>
<keyword evidence="2" id="KW-1003">Cell membrane</keyword>
<dbReference type="PANTHER" id="PTHR42770">
    <property type="entry name" value="AMINO ACID TRANSPORTER-RELATED"/>
    <property type="match status" value="1"/>
</dbReference>
<feature type="transmembrane region" description="Helical" evidence="6">
    <location>
        <begin position="190"/>
        <end position="212"/>
    </location>
</feature>
<dbReference type="RefSeq" id="WP_378774667.1">
    <property type="nucleotide sequence ID" value="NZ_JBHTMX010000026.1"/>
</dbReference>
<comment type="subcellular location">
    <subcellularLocation>
        <location evidence="1">Cell membrane</location>
        <topology evidence="1">Multi-pass membrane protein</topology>
    </subcellularLocation>
</comment>
<proteinExistence type="predicted"/>
<dbReference type="PANTHER" id="PTHR42770:SF11">
    <property type="entry name" value="INNER MEMBRANE TRANSPORT PROTEIN YBAT"/>
    <property type="match status" value="1"/>
</dbReference>
<evidence type="ECO:0000256" key="3">
    <source>
        <dbReference type="ARBA" id="ARBA00022692"/>
    </source>
</evidence>
<comment type="caution">
    <text evidence="7">The sequence shown here is derived from an EMBL/GenBank/DDBJ whole genome shotgun (WGS) entry which is preliminary data.</text>
</comment>
<feature type="transmembrane region" description="Helical" evidence="6">
    <location>
        <begin position="463"/>
        <end position="480"/>
    </location>
</feature>
<dbReference type="InterPro" id="IPR050367">
    <property type="entry name" value="APC_superfamily"/>
</dbReference>
<feature type="transmembrane region" description="Helical" evidence="6">
    <location>
        <begin position="324"/>
        <end position="347"/>
    </location>
</feature>
<evidence type="ECO:0000256" key="1">
    <source>
        <dbReference type="ARBA" id="ARBA00004651"/>
    </source>
</evidence>
<keyword evidence="3 6" id="KW-0812">Transmembrane</keyword>
<keyword evidence="4 6" id="KW-1133">Transmembrane helix</keyword>
<feature type="transmembrane region" description="Helical" evidence="6">
    <location>
        <begin position="436"/>
        <end position="457"/>
    </location>
</feature>
<feature type="transmembrane region" description="Helical" evidence="6">
    <location>
        <begin position="28"/>
        <end position="47"/>
    </location>
</feature>
<reference evidence="8" key="1">
    <citation type="journal article" date="2019" name="Int. J. Syst. Evol. Microbiol.">
        <title>The Global Catalogue of Microorganisms (GCM) 10K type strain sequencing project: providing services to taxonomists for standard genome sequencing and annotation.</title>
        <authorList>
            <consortium name="The Broad Institute Genomics Platform"/>
            <consortium name="The Broad Institute Genome Sequencing Center for Infectious Disease"/>
            <person name="Wu L."/>
            <person name="Ma J."/>
        </authorList>
    </citation>
    <scope>NUCLEOTIDE SEQUENCE [LARGE SCALE GENOMIC DNA]</scope>
    <source>
        <strain evidence="8">CCUG 61696</strain>
    </source>
</reference>
<feature type="transmembrane region" description="Helical" evidence="6">
    <location>
        <begin position="269"/>
        <end position="294"/>
    </location>
</feature>
<gene>
    <name evidence="7" type="ORF">ACFQ4O_05545</name>
</gene>
<name>A0ABW3Z5M6_9HYPH</name>
<evidence type="ECO:0000256" key="5">
    <source>
        <dbReference type="ARBA" id="ARBA00023136"/>
    </source>
</evidence>